<evidence type="ECO:0008006" key="4">
    <source>
        <dbReference type="Google" id="ProtNLM"/>
    </source>
</evidence>
<keyword evidence="1" id="KW-0732">Signal</keyword>
<evidence type="ECO:0000313" key="3">
    <source>
        <dbReference type="Proteomes" id="UP001163828"/>
    </source>
</evidence>
<protein>
    <recommendedName>
        <fullName evidence="4">Fruit-body specific protein a</fullName>
    </recommendedName>
</protein>
<dbReference type="Proteomes" id="UP001163828">
    <property type="component" value="Unassembled WGS sequence"/>
</dbReference>
<sequence>MLTISLLYVALASTTTAIYFPPFNTIDSTESIVLSLSASNHHGAPNPPDHAGSIPGWYYGDDPVSADGLPWLKDTDLCAVLASTRHTLRCPVIQKQPTKTYGKRSAEIAAPTQNSNFALYDPGTPSYYTVFSGLTGAINGPGYLTYGLVDTVDDCEAMCNSVSGCVFVNAYHDVNGKNGSPLLTCSLYSEVNGAEQATNYGGQLQPDGSYDYVTDSDGYALNT</sequence>
<keyword evidence="3" id="KW-1185">Reference proteome</keyword>
<feature type="chain" id="PRO_5047129209" description="Fruit-body specific protein a" evidence="1">
    <location>
        <begin position="18"/>
        <end position="223"/>
    </location>
</feature>
<evidence type="ECO:0000313" key="2">
    <source>
        <dbReference type="EMBL" id="KAJ3991418.1"/>
    </source>
</evidence>
<comment type="caution">
    <text evidence="2">The sequence shown here is derived from an EMBL/GenBank/DDBJ whole genome shotgun (WGS) entry which is preliminary data.</text>
</comment>
<proteinExistence type="predicted"/>
<feature type="signal peptide" evidence="1">
    <location>
        <begin position="1"/>
        <end position="17"/>
    </location>
</feature>
<gene>
    <name evidence="2" type="ORF">F5050DRAFT_1700605</name>
</gene>
<organism evidence="2 3">
    <name type="scientific">Lentinula boryana</name>
    <dbReference type="NCBI Taxonomy" id="40481"/>
    <lineage>
        <taxon>Eukaryota</taxon>
        <taxon>Fungi</taxon>
        <taxon>Dikarya</taxon>
        <taxon>Basidiomycota</taxon>
        <taxon>Agaricomycotina</taxon>
        <taxon>Agaricomycetes</taxon>
        <taxon>Agaricomycetidae</taxon>
        <taxon>Agaricales</taxon>
        <taxon>Marasmiineae</taxon>
        <taxon>Omphalotaceae</taxon>
        <taxon>Lentinula</taxon>
    </lineage>
</organism>
<reference evidence="2" key="1">
    <citation type="submission" date="2022-08" db="EMBL/GenBank/DDBJ databases">
        <authorList>
            <consortium name="DOE Joint Genome Institute"/>
            <person name="Min B."/>
            <person name="Riley R."/>
            <person name="Sierra-Patev S."/>
            <person name="Naranjo-Ortiz M."/>
            <person name="Looney B."/>
            <person name="Konkel Z."/>
            <person name="Slot J.C."/>
            <person name="Sakamoto Y."/>
            <person name="Steenwyk J.L."/>
            <person name="Rokas A."/>
            <person name="Carro J."/>
            <person name="Camarero S."/>
            <person name="Ferreira P."/>
            <person name="Molpeceres G."/>
            <person name="Ruiz-Duenas F.J."/>
            <person name="Serrano A."/>
            <person name="Henrissat B."/>
            <person name="Drula E."/>
            <person name="Hughes K.W."/>
            <person name="Mata J.L."/>
            <person name="Ishikawa N.K."/>
            <person name="Vargas-Isla R."/>
            <person name="Ushijima S."/>
            <person name="Smith C.A."/>
            <person name="Ahrendt S."/>
            <person name="Andreopoulos W."/>
            <person name="He G."/>
            <person name="Labutti K."/>
            <person name="Lipzen A."/>
            <person name="Ng V."/>
            <person name="Sandor L."/>
            <person name="Barry K."/>
            <person name="Martinez A.T."/>
            <person name="Xiao Y."/>
            <person name="Gibbons J.G."/>
            <person name="Terashima K."/>
            <person name="Hibbett D.S."/>
            <person name="Grigoriev I.V."/>
        </authorList>
    </citation>
    <scope>NUCLEOTIDE SEQUENCE</scope>
    <source>
        <strain evidence="2">TFB10827</strain>
    </source>
</reference>
<name>A0ABQ8PYB0_9AGAR</name>
<accession>A0ABQ8PYB0</accession>
<dbReference type="EMBL" id="MU791043">
    <property type="protein sequence ID" value="KAJ3991418.1"/>
    <property type="molecule type" value="Genomic_DNA"/>
</dbReference>
<evidence type="ECO:0000256" key="1">
    <source>
        <dbReference type="SAM" id="SignalP"/>
    </source>
</evidence>